<evidence type="ECO:0000313" key="14">
    <source>
        <dbReference type="Proteomes" id="UP000316079"/>
    </source>
</evidence>
<keyword evidence="3" id="KW-0677">Repeat</keyword>
<dbReference type="SUPFAM" id="SSF57716">
    <property type="entry name" value="Glucocorticoid receptor-like (DNA-binding domain)"/>
    <property type="match status" value="2"/>
</dbReference>
<keyword evidence="4 8" id="KW-0862">Zinc</keyword>
<dbReference type="GO" id="GO:0001725">
    <property type="term" value="C:stress fiber"/>
    <property type="evidence" value="ECO:0007669"/>
    <property type="project" value="TreeGrafter"/>
</dbReference>
<proteinExistence type="inferred from homology"/>
<dbReference type="OrthoDB" id="6129702at2759"/>
<protein>
    <recommendedName>
        <fullName evidence="12">LIM zinc-binding domain-containing protein</fullName>
    </recommendedName>
</protein>
<feature type="repeat" description="Xin" evidence="9">
    <location>
        <begin position="532"/>
        <end position="547"/>
    </location>
</feature>
<feature type="compositionally biased region" description="Pro residues" evidence="11">
    <location>
        <begin position="2230"/>
        <end position="2239"/>
    </location>
</feature>
<feature type="compositionally biased region" description="Polar residues" evidence="11">
    <location>
        <begin position="196"/>
        <end position="215"/>
    </location>
</feature>
<keyword evidence="5" id="KW-0965">Cell junction</keyword>
<name>A0A553QU63_9TELE</name>
<evidence type="ECO:0000256" key="3">
    <source>
        <dbReference type="ARBA" id="ARBA00022737"/>
    </source>
</evidence>
<feature type="repeat" description="Xin" evidence="9">
    <location>
        <begin position="752"/>
        <end position="767"/>
    </location>
</feature>
<feature type="repeat" description="Xin" evidence="9">
    <location>
        <begin position="1402"/>
        <end position="1417"/>
    </location>
</feature>
<feature type="repeat" description="Xin" evidence="9">
    <location>
        <begin position="713"/>
        <end position="728"/>
    </location>
</feature>
<feature type="repeat" description="Xin" evidence="9">
    <location>
        <begin position="786"/>
        <end position="801"/>
    </location>
</feature>
<feature type="repeat" description="Xin" evidence="9">
    <location>
        <begin position="1113"/>
        <end position="1128"/>
    </location>
</feature>
<feature type="domain" description="LIM zinc-binding" evidence="12">
    <location>
        <begin position="3158"/>
        <end position="3218"/>
    </location>
</feature>
<feature type="compositionally biased region" description="Pro residues" evidence="11">
    <location>
        <begin position="2068"/>
        <end position="2082"/>
    </location>
</feature>
<feature type="repeat" description="Xin" evidence="9">
    <location>
        <begin position="1264"/>
        <end position="1279"/>
    </location>
</feature>
<feature type="repeat" description="Xin" evidence="9">
    <location>
        <begin position="1077"/>
        <end position="1092"/>
    </location>
</feature>
<comment type="similarity">
    <text evidence="9">Belongs to the Xin family.</text>
</comment>
<keyword evidence="6 8" id="KW-0440">LIM domain</keyword>
<dbReference type="PROSITE" id="PS00478">
    <property type="entry name" value="LIM_DOMAIN_1"/>
    <property type="match status" value="1"/>
</dbReference>
<evidence type="ECO:0000256" key="4">
    <source>
        <dbReference type="ARBA" id="ARBA00022833"/>
    </source>
</evidence>
<feature type="compositionally biased region" description="Basic and acidic residues" evidence="11">
    <location>
        <begin position="2482"/>
        <end position="2492"/>
    </location>
</feature>
<feature type="compositionally biased region" description="Low complexity" evidence="11">
    <location>
        <begin position="2192"/>
        <end position="2203"/>
    </location>
</feature>
<feature type="compositionally biased region" description="Acidic residues" evidence="11">
    <location>
        <begin position="244"/>
        <end position="256"/>
    </location>
</feature>
<feature type="region of interest" description="Disordered" evidence="11">
    <location>
        <begin position="3296"/>
        <end position="3320"/>
    </location>
</feature>
<feature type="compositionally biased region" description="Low complexity" evidence="11">
    <location>
        <begin position="2146"/>
        <end position="2156"/>
    </location>
</feature>
<feature type="non-terminal residue" evidence="13">
    <location>
        <position position="1"/>
    </location>
</feature>
<feature type="repeat" description="Xin" evidence="9">
    <location>
        <begin position="379"/>
        <end position="394"/>
    </location>
</feature>
<feature type="compositionally biased region" description="Polar residues" evidence="11">
    <location>
        <begin position="2292"/>
        <end position="2309"/>
    </location>
</feature>
<keyword evidence="2 8" id="KW-0479">Metal-binding</keyword>
<evidence type="ECO:0000256" key="9">
    <source>
        <dbReference type="PROSITE-ProRule" id="PRU00721"/>
    </source>
</evidence>
<feature type="repeat" description="Xin" evidence="9">
    <location>
        <begin position="858"/>
        <end position="873"/>
    </location>
</feature>
<feature type="repeat" description="Xin" evidence="9">
    <location>
        <begin position="1436"/>
        <end position="1451"/>
    </location>
</feature>
<feature type="repeat" description="Xin" evidence="9">
    <location>
        <begin position="1335"/>
        <end position="1350"/>
    </location>
</feature>
<feature type="region of interest" description="Disordered" evidence="11">
    <location>
        <begin position="2065"/>
        <end position="2156"/>
    </location>
</feature>
<evidence type="ECO:0000256" key="6">
    <source>
        <dbReference type="ARBA" id="ARBA00023038"/>
    </source>
</evidence>
<dbReference type="PANTHER" id="PTHR22591">
    <property type="entry name" value="XIN"/>
    <property type="match status" value="1"/>
</dbReference>
<feature type="repeat" description="Xin" evidence="9">
    <location>
        <begin position="1004"/>
        <end position="1019"/>
    </location>
</feature>
<dbReference type="SMART" id="SM00132">
    <property type="entry name" value="LIM"/>
    <property type="match status" value="1"/>
</dbReference>
<feature type="repeat" description="Xin" evidence="9">
    <location>
        <begin position="343"/>
        <end position="358"/>
    </location>
</feature>
<feature type="compositionally biased region" description="Basic and acidic residues" evidence="11">
    <location>
        <begin position="3010"/>
        <end position="3025"/>
    </location>
</feature>
<dbReference type="InterPro" id="IPR030072">
    <property type="entry name" value="XIRP1/XIRP2"/>
</dbReference>
<evidence type="ECO:0000256" key="10">
    <source>
        <dbReference type="SAM" id="Coils"/>
    </source>
</evidence>
<dbReference type="Gene3D" id="2.10.110.10">
    <property type="entry name" value="Cysteine Rich Protein"/>
    <property type="match status" value="1"/>
</dbReference>
<keyword evidence="7 9" id="KW-0009">Actin-binding</keyword>
<evidence type="ECO:0000256" key="2">
    <source>
        <dbReference type="ARBA" id="ARBA00022723"/>
    </source>
</evidence>
<feature type="repeat" description="Xin" evidence="9">
    <location>
        <begin position="1039"/>
        <end position="1054"/>
    </location>
</feature>
<feature type="coiled-coil region" evidence="10">
    <location>
        <begin position="1834"/>
        <end position="1881"/>
    </location>
</feature>
<dbReference type="InterPro" id="IPR001781">
    <property type="entry name" value="Znf_LIM"/>
</dbReference>
<feature type="region of interest" description="Disordered" evidence="11">
    <location>
        <begin position="2760"/>
        <end position="2846"/>
    </location>
</feature>
<feature type="region of interest" description="Disordered" evidence="11">
    <location>
        <begin position="2599"/>
        <end position="2649"/>
    </location>
</feature>
<sequence length="3320" mass="375045">LYWSHWSWTPPASGEITAEPAGQGNNTSSICGSLTLLFYRLSLPNRMAVYQAAASNQETTGFSSAVMEEADVCTLPGGLASIRRQFESESRSASRTVTRTTLQELSESSAVSVSISNSSSSGGRQVSQQLFLQDERAAHLTQSREGISSLENHHNQTEEDEYYPKLSTKELAQHFEKTIEEAAPSKKIKIERDKSTSQTVKGETSRTLNSVSTDKPGSVITFDLEDDDFSEEDLDYLPPPPPDLLEEPSDYTEDFPEPPGQSLKHTANREQYFKQRELLELKRLCKHIHPDVRKDLERDFYNDENVEAVGDVQEAAYQFEHTGSHSNGSPDREYIEWDEILRGEVQSMRWMFENKPLDCIKDDSESEEDGKQQEIIARGDVRNTALMFETQPIDEVGLKRESAKRSYLVNEVGKRDVRAAAWLFETKPMDTLNKLQPDDEQTKEVIFTHEATEGDMKSMRYIFENQEMDSLGDTETMDEKQLLSLKSVLEEIKSDVKKIIWMFETQCMCVMREHSGEMVLITSVRREETEKGDVKTSRWLFETQPLNHMEMDFSQIRLISSVSMEDNHMGDTKRGRWLFETKRLDSINAQWERLQKQEKEILGADVRKHCMVFETQPMDTLKDYANSRPVATEQIIGGNVRSVRDLFENAPPDEFKDLPDVGKLQNRPLFEEDGGDLRHQRWMLEKKPEGNITDEEDLTNRLKKTVMSDEEKGDVSHQRWLFENQRLEEIQEEMKMCIRTIESEQIDKSYRGDVRRNCWVFETQPMDTLKDDSNARPVSAEEIIGGDVQSARHFFETAPKDEMKELAEVGKLKRMMTSEEKGDVRHQRWRFESQPLGEIREERKEITKTVNLEEIENVDVRNYKQIFETCDLSQYDESQKIHIEGVTSGSVRSNKHLFESMPLYALQDSSGHYHEVRTVRREEIVKGDVRSCQWMFETRPIDQFDESIDKFQIIKGITQQEVESGDVKTAKWLFETQPLDAIKYFSNIEDEECVPKETEEMVKGDVKTCKWLFETKPIDTLYEREVLKSTKDVGEVQKGDVKTCTWLFESQTFDVTQDDSEKVLQTRTVKQEDIHGKDVRMARFLFETENMESISGEEREAFKSVTEIDIQSGDVSRMKYIFETQSSDVMSSTSEDFMKQLRSAQIEDIQKGNVGNCRWLFENHPMDAICESPGELRETRTVHDVQGGNVDKGRFIFETYSLDQIQDSEAEMTKLQKVIREDVEKGDVKSYAMMFETQPLYAIQDKEGHYHEVTTLTKEEIHRGDVVGARWLFETKPLDSIRETDEVYVLKGVTQEDIQKGDVSSARWRFETQPLDTIAEDAKISIKTVDQIQGGNVKTNKQRFETDEMSQKLVRTVSMSEIHKGDVRTATWMFETHTIDQIHAGRSDDKLNTVVLEEQVKGDVKQSVWLFERNPFDHINVSDESKPLIAEEIPKADVKSTTWLFETTPFTEFNESTVEKSEIIGKSVKATLDELYTQRMVDSKGIIIEADEVGDVRMAKYNLMNKDAPQIQREEIIKGDLQNIMINLLNRQESTEKKIIINAEERGDISSTVQQLLQERSDTASEKEEIVRGDIQEAISNLLKEEGSGKRGILIQEDERGDIRMTIYSLFNSQEESTSQKENVVGGNVKGCLERLCNPGMEEIARIKVDETERGKVSFYSTCIESGALDYLKNLQVETDEVEVATIEKEEIVGGDIKGTKLSLTRNHAQIGRLVDREEIVPGDVHNTVKVFMTEPHVSFENAQKDEIVRGDLQAALNSLTQSINQAVVLEKEEVVRADLPTTLRSLEEAQYQPREVEKPEIIPGNIKGALQSLKDSTSTKVEVLIEDLVSGDIKSTLKSLEEAKYAVREVEKETIVKGDIHTAIQSLQEASNERKLYQQEIDIQGDVKGKIQLLLEPPPSPRMQRRASTEGDVKLSIKSLYDTQEQVPSEKEEVIKGDVKGTIKSLMETARRSSPTIPKREPIRKAKVPIKTPSPTQKPTLAVKNLDTSSESHLHKQSQESSSITTCSTDTKTTVMEHKTIVQTHGVKTLKTDFRNLKNSKTTGCKSLIRLDKRKKQEICMQAPFPDLEPPLPPPPSPPPNYDGISFPTPPPNITHDLPPPPTPPPCDLTKSDLDHLPPPPSPPPPPTAELDLLPPPPTEHELDLLPLPSLTPSKPTKMIVKPVKAPVLCKVPKLDPAISFEKINETRTNVTTSAKSAVVSSENHAAFTRQPPESPRPPKKVFANLTLTPPPSPPPVCRSPVSKFKTPLIQAEQKYRQQREENCTPTPPPRSPAFEIHTSKPVGGGLEILSSESVRTAQSEASISFDFTQERTQKSVTKSESATDSSKHTALSNAPLSKPLITATNEQSCSESPVTSPVKQSVILNQSSQSSSGQQQTTSTSTKRKKKRSVTSSTQQVTKTVITCTANEEIKAFVNTDISQSVTKIEAGDARSVSLSTEKKIKEDIDPEKSQEMSRTDQSVQNKESQMKDAQKSKKVTKNCKPESKDKETQEQDNVQVKETPVADESKVEKPVREKVAEEPLTTPKKKRRSKNKKDREAIQSNNVAPTEGMPAEPKWPVLTSDKKQEEIKVLQKEHTFQAGHTEVYKEVIKTESTVQQFQREELGESLKIPQDSKDEGRKDSKQLNGKSAQKEPAESSSESPDASVRQAEAQKMLSCISELQGVAVKIDFKAVKTLLNEMPAWLLGPEEKSELEEAATEHNEQKLYDILALVKSLAQAKLMHFDGTIEKHECEATSEKVVTSGSTQRISKISIGSTRCETKKVVKEERKTTRKSRKQQSSNKSLDSTGQSQSLRTRSSSPTFISIESIRRTDSPTPPTPPPREMASSSLSRASPSPSKSRADSLTRLRKTTAVLSRGASPDPVPHVAAVSGKKSEIVESPSTFHRQIKIPADEKTFCKETEGVSMNMDVIDAKLKEDSVTERQEGAKFGTRSKKMGNVSKVEAVETSQAKVDIRKESIDKAEKPRRETENLELDSQKKARQQEERIAFNIKDIKNVFETSEQSSSIKGLENKQEEPESRVREITSEGSKPQLPKEREQRSQLSSPSHMCKDVKVDTSVDPTGFSETKTVTEHYSSVDEFGTKIVGSRSSITTVSKHTETVATQRAPFSYADAVKKTTSEVKASPEATAEELMKNFHKTWTESESSFRSLGVAVPKSEMCAVCKKRVYPMEGLIADKKKFHKSCFFCEHCKNKLSLGNFVSLHGRLYCQPHYAQLFKSKGNFENGFGQGLSLVEKEQDRSDWRFSLSQSSMCSLSEILDKEANQSPSKISVVWPPQAAAPKKSFSVDLDVKLEKPVWPPKTEKAKSPKSQRRKVSQRTTL</sequence>
<dbReference type="Pfam" id="PF00412">
    <property type="entry name" value="LIM"/>
    <property type="match status" value="1"/>
</dbReference>
<feature type="region of interest" description="Disordered" evidence="11">
    <location>
        <begin position="2192"/>
        <end position="2401"/>
    </location>
</feature>
<comment type="subcellular location">
    <subcellularLocation>
        <location evidence="1">Cell junction</location>
    </subcellularLocation>
</comment>
<dbReference type="PANTHER" id="PTHR22591:SF3">
    <property type="entry name" value="XIN ACTIN-BINDING REPEAT-CONTAINING 2B"/>
    <property type="match status" value="1"/>
</dbReference>
<feature type="compositionally biased region" description="Basic and acidic residues" evidence="11">
    <location>
        <begin position="2601"/>
        <end position="2624"/>
    </location>
</feature>
<evidence type="ECO:0000313" key="13">
    <source>
        <dbReference type="EMBL" id="TRY93521.1"/>
    </source>
</evidence>
<feature type="compositionally biased region" description="Basic and acidic residues" evidence="11">
    <location>
        <begin position="182"/>
        <end position="195"/>
    </location>
</feature>
<feature type="compositionally biased region" description="Low complexity" evidence="11">
    <location>
        <begin position="2392"/>
        <end position="2401"/>
    </location>
</feature>
<dbReference type="Proteomes" id="UP000316079">
    <property type="component" value="Unassembled WGS sequence"/>
</dbReference>
<feature type="compositionally biased region" description="Polar residues" evidence="11">
    <location>
        <begin position="2785"/>
        <end position="2805"/>
    </location>
</feature>
<evidence type="ECO:0000256" key="7">
    <source>
        <dbReference type="ARBA" id="ARBA00023203"/>
    </source>
</evidence>
<dbReference type="CDD" id="cd09442">
    <property type="entry name" value="LIM_Eplin_like"/>
    <property type="match status" value="1"/>
</dbReference>
<feature type="compositionally biased region" description="Basic and acidic residues" evidence="11">
    <location>
        <begin position="2760"/>
        <end position="2770"/>
    </location>
</feature>
<dbReference type="PROSITE" id="PS50023">
    <property type="entry name" value="LIM_DOMAIN_2"/>
    <property type="match status" value="1"/>
</dbReference>
<feature type="compositionally biased region" description="Pro residues" evidence="11">
    <location>
        <begin position="2118"/>
        <end position="2139"/>
    </location>
</feature>
<dbReference type="PROSITE" id="PS51389">
    <property type="entry name" value="XIN"/>
    <property type="match status" value="23"/>
</dbReference>
<feature type="region of interest" description="Disordered" evidence="11">
    <location>
        <begin position="182"/>
        <end position="265"/>
    </location>
</feature>
<feature type="repeat" description="Xin" evidence="9">
    <location>
        <begin position="965"/>
        <end position="980"/>
    </location>
</feature>
<dbReference type="STRING" id="623744.A0A553QU63"/>
<feature type="compositionally biased region" description="Basic residues" evidence="11">
    <location>
        <begin position="2526"/>
        <end position="2535"/>
    </location>
</feature>
<keyword evidence="14" id="KW-1185">Reference proteome</keyword>
<gene>
    <name evidence="13" type="ORF">DNTS_032374</name>
</gene>
<dbReference type="GO" id="GO:0046872">
    <property type="term" value="F:metal ion binding"/>
    <property type="evidence" value="ECO:0007669"/>
    <property type="project" value="UniProtKB-KW"/>
</dbReference>
<comment type="caution">
    <text evidence="13">The sequence shown here is derived from an EMBL/GenBank/DDBJ whole genome shotgun (WGS) entry which is preliminary data.</text>
</comment>
<feature type="repeat" description="Xin" evidence="9">
    <location>
        <begin position="927"/>
        <end position="942"/>
    </location>
</feature>
<feature type="compositionally biased region" description="Pro residues" evidence="11">
    <location>
        <begin position="2089"/>
        <end position="2108"/>
    </location>
</feature>
<feature type="compositionally biased region" description="Low complexity" evidence="11">
    <location>
        <begin position="2827"/>
        <end position="2839"/>
    </location>
</feature>
<evidence type="ECO:0000256" key="8">
    <source>
        <dbReference type="PROSITE-ProRule" id="PRU00125"/>
    </source>
</evidence>
<dbReference type="GO" id="GO:0005925">
    <property type="term" value="C:focal adhesion"/>
    <property type="evidence" value="ECO:0007669"/>
    <property type="project" value="TreeGrafter"/>
</dbReference>
<feature type="compositionally biased region" description="Basic and acidic residues" evidence="11">
    <location>
        <begin position="2506"/>
        <end position="2520"/>
    </location>
</feature>
<dbReference type="GO" id="GO:0051015">
    <property type="term" value="F:actin filament binding"/>
    <property type="evidence" value="ECO:0007669"/>
    <property type="project" value="TreeGrafter"/>
</dbReference>
<dbReference type="FunFam" id="2.10.110.10:FF:000002">
    <property type="entry name" value="LIM domain and actin-binding 1"/>
    <property type="match status" value="1"/>
</dbReference>
<feature type="compositionally biased region" description="Polar residues" evidence="11">
    <location>
        <begin position="2316"/>
        <end position="2337"/>
    </location>
</feature>
<reference evidence="13 14" key="1">
    <citation type="journal article" date="2019" name="Sci. Data">
        <title>Hybrid genome assembly and annotation of Danionella translucida.</title>
        <authorList>
            <person name="Kadobianskyi M."/>
            <person name="Schulze L."/>
            <person name="Schuelke M."/>
            <person name="Judkewitz B."/>
        </authorList>
    </citation>
    <scope>NUCLEOTIDE SEQUENCE [LARGE SCALE GENOMIC DNA]</scope>
    <source>
        <strain evidence="13 14">Bolton</strain>
    </source>
</reference>
<feature type="region of interest" description="Disordered" evidence="11">
    <location>
        <begin position="2956"/>
        <end position="2981"/>
    </location>
</feature>
<feature type="compositionally biased region" description="Basic and acidic residues" evidence="11">
    <location>
        <begin position="3296"/>
        <end position="3305"/>
    </location>
</feature>
<feature type="repeat" description="Xin" evidence="9">
    <location>
        <begin position="1152"/>
        <end position="1167"/>
    </location>
</feature>
<feature type="repeat" description="Xin" evidence="9">
    <location>
        <begin position="1365"/>
        <end position="1380"/>
    </location>
</feature>
<feature type="compositionally biased region" description="Basic and acidic residues" evidence="11">
    <location>
        <begin position="2439"/>
        <end position="2457"/>
    </location>
</feature>
<dbReference type="Pfam" id="PF08043">
    <property type="entry name" value="Xin"/>
    <property type="match status" value="16"/>
</dbReference>
<feature type="compositionally biased region" description="Polar residues" evidence="11">
    <location>
        <begin position="2344"/>
        <end position="2367"/>
    </location>
</feature>
<feature type="repeat" description="Xin" evidence="9">
    <location>
        <begin position="822"/>
        <end position="837"/>
    </location>
</feature>
<feature type="region of interest" description="Disordered" evidence="11">
    <location>
        <begin position="142"/>
        <end position="161"/>
    </location>
</feature>
<feature type="compositionally biased region" description="Low complexity" evidence="11">
    <location>
        <begin position="2368"/>
        <end position="2383"/>
    </location>
</feature>
<evidence type="ECO:0000256" key="11">
    <source>
        <dbReference type="SAM" id="MobiDB-lite"/>
    </source>
</evidence>
<evidence type="ECO:0000256" key="5">
    <source>
        <dbReference type="ARBA" id="ARBA00022949"/>
    </source>
</evidence>
<dbReference type="InterPro" id="IPR012510">
    <property type="entry name" value="Actin-binding_Xin_repeat"/>
</dbReference>
<keyword evidence="10" id="KW-0175">Coiled coil</keyword>
<organism evidence="13 14">
    <name type="scientific">Danionella cerebrum</name>
    <dbReference type="NCBI Taxonomy" id="2873325"/>
    <lineage>
        <taxon>Eukaryota</taxon>
        <taxon>Metazoa</taxon>
        <taxon>Chordata</taxon>
        <taxon>Craniata</taxon>
        <taxon>Vertebrata</taxon>
        <taxon>Euteleostomi</taxon>
        <taxon>Actinopterygii</taxon>
        <taxon>Neopterygii</taxon>
        <taxon>Teleostei</taxon>
        <taxon>Ostariophysi</taxon>
        <taxon>Cypriniformes</taxon>
        <taxon>Danionidae</taxon>
        <taxon>Danioninae</taxon>
        <taxon>Danionella</taxon>
    </lineage>
</organism>
<feature type="repeat" description="Xin" evidence="9">
    <location>
        <begin position="1188"/>
        <end position="1203"/>
    </location>
</feature>
<feature type="repeat" description="Xin" evidence="9">
    <location>
        <begin position="1301"/>
        <end position="1316"/>
    </location>
</feature>
<feature type="region of interest" description="Disordered" evidence="11">
    <location>
        <begin position="2417"/>
        <end position="2562"/>
    </location>
</feature>
<evidence type="ECO:0000256" key="1">
    <source>
        <dbReference type="ARBA" id="ARBA00004282"/>
    </source>
</evidence>
<dbReference type="GO" id="GO:0007015">
    <property type="term" value="P:actin filament organization"/>
    <property type="evidence" value="ECO:0007669"/>
    <property type="project" value="TreeGrafter"/>
</dbReference>
<feature type="compositionally biased region" description="Acidic residues" evidence="11">
    <location>
        <begin position="223"/>
        <end position="235"/>
    </location>
</feature>
<feature type="compositionally biased region" description="Basic residues" evidence="11">
    <location>
        <begin position="3306"/>
        <end position="3320"/>
    </location>
</feature>
<comment type="domain">
    <text evidence="9">Xin repeats bind F-actin.</text>
</comment>
<evidence type="ECO:0000259" key="12">
    <source>
        <dbReference type="PROSITE" id="PS50023"/>
    </source>
</evidence>
<feature type="region of interest" description="Disordered" evidence="11">
    <location>
        <begin position="3000"/>
        <end position="3057"/>
    </location>
</feature>
<dbReference type="EMBL" id="SRMA01025527">
    <property type="protein sequence ID" value="TRY93521.1"/>
    <property type="molecule type" value="Genomic_DNA"/>
</dbReference>
<feature type="compositionally biased region" description="Low complexity" evidence="11">
    <location>
        <begin position="2637"/>
        <end position="2646"/>
    </location>
</feature>
<accession>A0A553QU63</accession>
<feature type="repeat" description="Xin" evidence="9">
    <location>
        <begin position="570"/>
        <end position="585"/>
    </location>
</feature>
<feature type="compositionally biased region" description="Basic and acidic residues" evidence="11">
    <location>
        <begin position="2255"/>
        <end position="2264"/>
    </location>
</feature>